<dbReference type="AlphaFoldDB" id="F2U573"/>
<dbReference type="RefSeq" id="XP_004996025.1">
    <property type="nucleotide sequence ID" value="XM_004995968.1"/>
</dbReference>
<keyword evidence="4" id="KW-1185">Reference proteome</keyword>
<feature type="compositionally biased region" description="Basic residues" evidence="1">
    <location>
        <begin position="129"/>
        <end position="146"/>
    </location>
</feature>
<evidence type="ECO:0000256" key="1">
    <source>
        <dbReference type="SAM" id="MobiDB-lite"/>
    </source>
</evidence>
<dbReference type="InterPro" id="IPR006020">
    <property type="entry name" value="PTB/PI_dom"/>
</dbReference>
<sequence length="402" mass="43719">MPSTTTVKARYLGPVLLSGPGDPASMDNAVKRLRASAQVARASVHISNESVKITDRAGKDVLLLAERENICCHGMQPNSTTFLCLVVDQNSRYYCHVINMPKSEASKACRALVDCFGGGDGEIVPSWKSKNKKRLRQSVKPGRRRSSISAAPSNGFDEHATRSVASPRAVVVSAEQLARERETFPRKFVGMYLGAQPVDALFGADVIRKAVEENGQERLRQHMADTTAGFGDPVTVIVSTQNVRTMDRTTGSVMMSEFIKNISYTSVLDSVDGNDVFAFIAVNKRIGGIHCHIYHVPRGQGQLAYMAVETAFKLLAADEKAIGDNPFAVTDPKREPAPAILFKHQIHRADLKALQQIGAGQFGAVYTAYQYTRVRAPNTLVAASGMRCARASRLSTRCCTTG</sequence>
<dbReference type="Proteomes" id="UP000007799">
    <property type="component" value="Unassembled WGS sequence"/>
</dbReference>
<dbReference type="InterPro" id="IPR011993">
    <property type="entry name" value="PH-like_dom_sf"/>
</dbReference>
<name>F2U573_SALR5</name>
<dbReference type="KEGG" id="sre:PTSG_03439"/>
<protein>
    <recommendedName>
        <fullName evidence="2">PID domain-containing protein</fullName>
    </recommendedName>
</protein>
<gene>
    <name evidence="3" type="ORF">PTSG_03439</name>
</gene>
<evidence type="ECO:0000313" key="4">
    <source>
        <dbReference type="Proteomes" id="UP000007799"/>
    </source>
</evidence>
<organism evidence="4">
    <name type="scientific">Salpingoeca rosetta (strain ATCC 50818 / BSB-021)</name>
    <dbReference type="NCBI Taxonomy" id="946362"/>
    <lineage>
        <taxon>Eukaryota</taxon>
        <taxon>Choanoflagellata</taxon>
        <taxon>Craspedida</taxon>
        <taxon>Salpingoecidae</taxon>
        <taxon>Salpingoeca</taxon>
    </lineage>
</organism>
<evidence type="ECO:0000259" key="2">
    <source>
        <dbReference type="PROSITE" id="PS01179"/>
    </source>
</evidence>
<dbReference type="Pfam" id="PF00640">
    <property type="entry name" value="PID"/>
    <property type="match status" value="1"/>
</dbReference>
<feature type="region of interest" description="Disordered" evidence="1">
    <location>
        <begin position="127"/>
        <end position="160"/>
    </location>
</feature>
<dbReference type="EMBL" id="GL832961">
    <property type="protein sequence ID" value="EGD82789.1"/>
    <property type="molecule type" value="Genomic_DNA"/>
</dbReference>
<reference evidence="3" key="1">
    <citation type="submission" date="2009-08" db="EMBL/GenBank/DDBJ databases">
        <title>Annotation of Salpingoeca rosetta.</title>
        <authorList>
            <consortium name="The Broad Institute Genome Sequencing Platform"/>
            <person name="Russ C."/>
            <person name="Cuomo C."/>
            <person name="Burger G."/>
            <person name="Gray M.W."/>
            <person name="Holland P.W.H."/>
            <person name="King N."/>
            <person name="Lang F.B.F."/>
            <person name="Roger A.J."/>
            <person name="Ruiz-Trillo I."/>
            <person name="Young S.K."/>
            <person name="Zeng Q."/>
            <person name="Gargeya S."/>
            <person name="Alvarado L."/>
            <person name="Berlin A."/>
            <person name="Chapman S.B."/>
            <person name="Chen Z."/>
            <person name="Freedman E."/>
            <person name="Gellesch M."/>
            <person name="Goldberg J."/>
            <person name="Griggs A."/>
            <person name="Gujja S."/>
            <person name="Heilman E."/>
            <person name="Heiman D."/>
            <person name="Howarth C."/>
            <person name="Mehta T."/>
            <person name="Neiman D."/>
            <person name="Pearson M."/>
            <person name="Roberts A."/>
            <person name="Saif S."/>
            <person name="Shea T."/>
            <person name="Shenoy N."/>
            <person name="Sisk P."/>
            <person name="Stolte C."/>
            <person name="Sykes S."/>
            <person name="White J."/>
            <person name="Yandava C."/>
            <person name="Haas B."/>
            <person name="Nusbaum C."/>
            <person name="Birren B."/>
        </authorList>
    </citation>
    <scope>NUCLEOTIDE SEQUENCE [LARGE SCALE GENOMIC DNA]</scope>
    <source>
        <strain evidence="3">ATCC 50818</strain>
    </source>
</reference>
<proteinExistence type="predicted"/>
<feature type="domain" description="PID" evidence="2">
    <location>
        <begin position="187"/>
        <end position="314"/>
    </location>
</feature>
<dbReference type="InParanoid" id="F2U573"/>
<dbReference type="GeneID" id="16076612"/>
<dbReference type="Gene3D" id="2.30.29.30">
    <property type="entry name" value="Pleckstrin-homology domain (PH domain)/Phosphotyrosine-binding domain (PTB)"/>
    <property type="match status" value="2"/>
</dbReference>
<evidence type="ECO:0000313" key="3">
    <source>
        <dbReference type="EMBL" id="EGD82789.1"/>
    </source>
</evidence>
<dbReference type="PROSITE" id="PS01179">
    <property type="entry name" value="PID"/>
    <property type="match status" value="1"/>
</dbReference>
<accession>F2U573</accession>
<dbReference type="SUPFAM" id="SSF50729">
    <property type="entry name" value="PH domain-like"/>
    <property type="match status" value="2"/>
</dbReference>